<protein>
    <submittedName>
        <fullName evidence="2">TetR family transcriptional regulator</fullName>
    </submittedName>
</protein>
<dbReference type="RefSeq" id="WP_005090109.1">
    <property type="nucleotide sequence ID" value="NZ_BKQF01000030.1"/>
</dbReference>
<dbReference type="Pfam" id="PF00440">
    <property type="entry name" value="TetR_N"/>
    <property type="match status" value="1"/>
</dbReference>
<organism evidence="2 3">
    <name type="scientific">Acinetobacter haemolyticus</name>
    <dbReference type="NCBI Taxonomy" id="29430"/>
    <lineage>
        <taxon>Bacteria</taxon>
        <taxon>Pseudomonadati</taxon>
        <taxon>Pseudomonadota</taxon>
        <taxon>Gammaproteobacteria</taxon>
        <taxon>Moraxellales</taxon>
        <taxon>Moraxellaceae</taxon>
        <taxon>Acinetobacter</taxon>
    </lineage>
</organism>
<dbReference type="NCBIfam" id="NF011572">
    <property type="entry name" value="PRK14996.1"/>
    <property type="match status" value="1"/>
</dbReference>
<dbReference type="PROSITE" id="PS50977">
    <property type="entry name" value="HTH_TETR_2"/>
    <property type="match status" value="1"/>
</dbReference>
<dbReference type="GO" id="GO:0003700">
    <property type="term" value="F:DNA-binding transcription factor activity"/>
    <property type="evidence" value="ECO:0007669"/>
    <property type="project" value="TreeGrafter"/>
</dbReference>
<dbReference type="SUPFAM" id="SSF48498">
    <property type="entry name" value="Tetracyclin repressor-like, C-terminal domain"/>
    <property type="match status" value="1"/>
</dbReference>
<sequence length="193" mass="22266">MAYLNREQRREMILQAAMQVALNEGFSAMTVRRIAIEAQTSTGQVHHHFASSSHLKAEAFIKLMQQLDEIENQVTTNSYLQRLSLFLGCENIEQIQPYLRLWNEAEVLIEQDQEIKNAYNIAMQDWHQSIVAMIDEGKDKGEFKFDSKSRDIAWRLIAFVCGLEGIYKLGLNGLNEADFKRHVEAIIQAELYT</sequence>
<evidence type="ECO:0000256" key="1">
    <source>
        <dbReference type="ARBA" id="ARBA00023125"/>
    </source>
</evidence>
<dbReference type="EMBL" id="CP031976">
    <property type="protein sequence ID" value="QHI13187.1"/>
    <property type="molecule type" value="Genomic_DNA"/>
</dbReference>
<dbReference type="InterPro" id="IPR036271">
    <property type="entry name" value="Tet_transcr_reg_TetR-rel_C_sf"/>
</dbReference>
<name>A0A372MRZ7_ACIHA</name>
<dbReference type="Gene3D" id="1.10.357.10">
    <property type="entry name" value="Tetracycline Repressor, domain 2"/>
    <property type="match status" value="1"/>
</dbReference>
<accession>A0A372MRZ7</accession>
<reference evidence="2 3" key="1">
    <citation type="submission" date="2018-08" db="EMBL/GenBank/DDBJ databases">
        <title>Analysis of the genomic diversity of Mexican Acinetobacter haemolyticus clinical isolates.</title>
        <authorList>
            <person name="Castro-Jaimes S."/>
            <person name="Cevallos M.A."/>
        </authorList>
    </citation>
    <scope>NUCLEOTIDE SEQUENCE [LARGE SCALE GENOMIC DNA]</scope>
    <source>
        <strain evidence="2 3">AN43</strain>
    </source>
</reference>
<dbReference type="PANTHER" id="PTHR30055">
    <property type="entry name" value="HTH-TYPE TRANSCRIPTIONAL REGULATOR RUTR"/>
    <property type="match status" value="1"/>
</dbReference>
<dbReference type="AlphaFoldDB" id="A0A372MRZ7"/>
<dbReference type="PANTHER" id="PTHR30055:SF223">
    <property type="entry name" value="HTH-TYPE TRANSCRIPTIONAL REGULATOR UIDR"/>
    <property type="match status" value="1"/>
</dbReference>
<keyword evidence="1" id="KW-0238">DNA-binding</keyword>
<dbReference type="GO" id="GO:0000976">
    <property type="term" value="F:transcription cis-regulatory region binding"/>
    <property type="evidence" value="ECO:0007669"/>
    <property type="project" value="TreeGrafter"/>
</dbReference>
<dbReference type="Proteomes" id="UP000463868">
    <property type="component" value="Chromosome"/>
</dbReference>
<dbReference type="SUPFAM" id="SSF46689">
    <property type="entry name" value="Homeodomain-like"/>
    <property type="match status" value="1"/>
</dbReference>
<evidence type="ECO:0000313" key="2">
    <source>
        <dbReference type="EMBL" id="QHI13187.1"/>
    </source>
</evidence>
<evidence type="ECO:0000313" key="3">
    <source>
        <dbReference type="Proteomes" id="UP000463868"/>
    </source>
</evidence>
<dbReference type="InterPro" id="IPR001647">
    <property type="entry name" value="HTH_TetR"/>
</dbReference>
<dbReference type="InterPro" id="IPR009057">
    <property type="entry name" value="Homeodomain-like_sf"/>
</dbReference>
<proteinExistence type="predicted"/>
<gene>
    <name evidence="2" type="ORF">AhaeAN43_07235</name>
</gene>
<dbReference type="InterPro" id="IPR050109">
    <property type="entry name" value="HTH-type_TetR-like_transc_reg"/>
</dbReference>